<dbReference type="Pfam" id="PF11635">
    <property type="entry name" value="Med16_N"/>
    <property type="match status" value="1"/>
</dbReference>
<evidence type="ECO:0000313" key="12">
    <source>
        <dbReference type="EMBL" id="EMG47557.1"/>
    </source>
</evidence>
<evidence type="ECO:0000259" key="10">
    <source>
        <dbReference type="Pfam" id="PF11635"/>
    </source>
</evidence>
<dbReference type="InterPro" id="IPR048338">
    <property type="entry name" value="Mediator_Med16"/>
</dbReference>
<evidence type="ECO:0000256" key="4">
    <source>
        <dbReference type="ARBA" id="ARBA00023015"/>
    </source>
</evidence>
<dbReference type="Proteomes" id="UP000011777">
    <property type="component" value="Unassembled WGS sequence"/>
</dbReference>
<dbReference type="OrthoDB" id="4139168at2759"/>
<evidence type="ECO:0000256" key="2">
    <source>
        <dbReference type="ARBA" id="ARBA00006543"/>
    </source>
</evidence>
<sequence length="945" mass="107312">MDKQITNRHLQEVTKTSNLISWSRNGFIAYIPPTSTSKDNLLLTYLENINGVTWQLSKPLPINVKIDNNGNTLPQLSLVSWSTLSTDLAICDIYGNFYILLAGVALLEPTLPNAPNFELTSYNHMEMIYRDIINPDINSPVNPGASVVAFKWLNTEKPQILNKPANKVTIDGSSFVYAYGVNQFQAHGVCHPIATKQGIFILRKNGQLMLYYQGEHKVEYYKVVLDLGDEFQNIEKASIGFTNDKQVIVTTWDSISNNITTYSIDVNWGFLAESAKQQKLNAHYHTPKEAQKPPKLTLKKIHQMKPMEFYQEEEDGSNGETFHIGELSSIDVISSNPDTNSKLSILITYDSSIIYRYVLENNSVSDAFTNLGAEKNVQWNGNETPTVTLKNRIIRKGEIEAITAGFLDYNFTIIYKNGTVDVIDTTNWTIINHQVEDNSPQQISTIYDIGFDFPKIDNTKPLIMAVSPNMSCIVHTEIYTDSPNLTIKTFERVKNKKVDPQELYTTAVGFGFRHAYALYTSAGSDDLILLIQSEIQRIRNVLTQQDNKSVETIVQNFVGSIVSESHKAINFLVDQYSKESIDKLLSNNASLQKLLSLQYILGEVEQNYKISDISWTVMNLRSASLGIMFSLSSIYRQVTKKKPSEDTFQDSVTRAECISSLLGNFKWMIDLMTYLNQELLQLSNMKNNNNNNNTSSSDSNLNISNSIAIPMIMGKVPRLFLMYSITSMGRTHEILKKLNKDLAEANKLFTPMKESLTRYFTICNNAPLTVNLFENYLRECDALMTKELSTRLLGKEKGYSLKLEQKIICQGEIPDDLKDIPNMLLDRYAVNTTREMKLSDLYFYDTAWLNIGVNRRNDRVDIGQVLNQTPKKLIPRWLVDGHCVDTLRKIFIFEEKDTVLRKCTRCRAVSLVGDYQVFDSPTPIGSWTMVFQRNCICGNPWVNGV</sequence>
<dbReference type="eggNOG" id="ENOG502QWAC">
    <property type="taxonomic scope" value="Eukaryota"/>
</dbReference>
<dbReference type="EMBL" id="AOGT01001487">
    <property type="protein sequence ID" value="EMG47557.1"/>
    <property type="molecule type" value="Genomic_DNA"/>
</dbReference>
<evidence type="ECO:0000256" key="3">
    <source>
        <dbReference type="ARBA" id="ARBA00019614"/>
    </source>
</evidence>
<comment type="similarity">
    <text evidence="2 9">Belongs to the Mediator complex subunit 16 family.</text>
</comment>
<proteinExistence type="inferred from homology"/>
<feature type="domain" description="Mediator complex subunit 16 C-terminal" evidence="11">
    <location>
        <begin position="828"/>
        <end position="943"/>
    </location>
</feature>
<evidence type="ECO:0000256" key="5">
    <source>
        <dbReference type="ARBA" id="ARBA00023159"/>
    </source>
</evidence>
<evidence type="ECO:0000256" key="7">
    <source>
        <dbReference type="ARBA" id="ARBA00023242"/>
    </source>
</evidence>
<comment type="caution">
    <text evidence="12">The sequence shown here is derived from an EMBL/GenBank/DDBJ whole genome shotgun (WGS) entry which is preliminary data.</text>
</comment>
<comment type="subcellular location">
    <subcellularLocation>
        <location evidence="1 9">Nucleus</location>
    </subcellularLocation>
</comment>
<keyword evidence="13" id="KW-1185">Reference proteome</keyword>
<dbReference type="HOGENOM" id="CLU_013428_0_0_1"/>
<dbReference type="OMA" id="FDTTWLG"/>
<comment type="subunit">
    <text evidence="9">Component of the Mediator complex.</text>
</comment>
<keyword evidence="6 9" id="KW-0804">Transcription</keyword>
<dbReference type="InterPro" id="IPR048339">
    <property type="entry name" value="Mediator_Med16_C"/>
</dbReference>
<evidence type="ECO:0000256" key="6">
    <source>
        <dbReference type="ARBA" id="ARBA00023163"/>
    </source>
</evidence>
<dbReference type="GO" id="GO:0045893">
    <property type="term" value="P:positive regulation of DNA-templated transcription"/>
    <property type="evidence" value="ECO:0007669"/>
    <property type="project" value="TreeGrafter"/>
</dbReference>
<dbReference type="InterPro" id="IPR021665">
    <property type="entry name" value="Mediator_Med16_N"/>
</dbReference>
<keyword evidence="7 9" id="KW-0539">Nucleus</keyword>
<dbReference type="PANTHER" id="PTHR13224:SF6">
    <property type="entry name" value="MEDIATOR OF RNA POLYMERASE II TRANSCRIPTION SUBUNIT 16"/>
    <property type="match status" value="1"/>
</dbReference>
<feature type="domain" description="Mediator complex subunit Med16 N-terminal" evidence="10">
    <location>
        <begin position="137"/>
        <end position="456"/>
    </location>
</feature>
<accession>M3HJM2</accession>
<evidence type="ECO:0000256" key="9">
    <source>
        <dbReference type="RuleBase" id="RU364149"/>
    </source>
</evidence>
<dbReference type="GO" id="GO:0016592">
    <property type="term" value="C:mediator complex"/>
    <property type="evidence" value="ECO:0007669"/>
    <property type="project" value="InterPro"/>
</dbReference>
<dbReference type="AlphaFoldDB" id="M3HJM2"/>
<evidence type="ECO:0000313" key="13">
    <source>
        <dbReference type="Proteomes" id="UP000011777"/>
    </source>
</evidence>
<keyword evidence="5 9" id="KW-0010">Activator</keyword>
<protein>
    <recommendedName>
        <fullName evidence="3 9">Mediator of RNA polymerase II transcription subunit 16</fullName>
    </recommendedName>
    <alternativeName>
        <fullName evidence="8 9">Mediator complex subunit 16</fullName>
    </alternativeName>
</protein>
<gene>
    <name evidence="9" type="primary">MED16</name>
    <name evidence="12" type="ORF">G210_2034</name>
</gene>
<evidence type="ECO:0000256" key="1">
    <source>
        <dbReference type="ARBA" id="ARBA00004123"/>
    </source>
</evidence>
<evidence type="ECO:0000259" key="11">
    <source>
        <dbReference type="Pfam" id="PF20719"/>
    </source>
</evidence>
<dbReference type="STRING" id="1245528.M3HJM2"/>
<dbReference type="Pfam" id="PF20719">
    <property type="entry name" value="Med16_C"/>
    <property type="match status" value="1"/>
</dbReference>
<name>M3HJM2_CANMX</name>
<comment type="function">
    <text evidence="9">Component of the Mediator complex, a coactivator involved in the regulated transcription of nearly all RNA polymerase II-dependent genes. Mediator functions as a bridge to convey information from gene-specific regulatory proteins to the basal RNA polymerase II transcription machinery. Mediator is recruited to promoters by direct interactions with regulatory proteins and serves as a scaffold for the assembly of a functional preinitiation complex with RNA polymerase II and the general transcription factors.</text>
</comment>
<feature type="non-terminal residue" evidence="12">
    <location>
        <position position="1"/>
    </location>
</feature>
<dbReference type="PANTHER" id="PTHR13224">
    <property type="entry name" value="THYROID HORMONE RECEPTOR-ASSOCIATED PROTEIN-RELATED"/>
    <property type="match status" value="1"/>
</dbReference>
<organism evidence="12 13">
    <name type="scientific">Candida maltosa (strain Xu316)</name>
    <name type="common">Yeast</name>
    <dbReference type="NCBI Taxonomy" id="1245528"/>
    <lineage>
        <taxon>Eukaryota</taxon>
        <taxon>Fungi</taxon>
        <taxon>Dikarya</taxon>
        <taxon>Ascomycota</taxon>
        <taxon>Saccharomycotina</taxon>
        <taxon>Pichiomycetes</taxon>
        <taxon>Debaryomycetaceae</taxon>
        <taxon>Candida/Lodderomyces clade</taxon>
        <taxon>Candida</taxon>
    </lineage>
</organism>
<keyword evidence="4 9" id="KW-0805">Transcription regulation</keyword>
<evidence type="ECO:0000256" key="8">
    <source>
        <dbReference type="ARBA" id="ARBA00032015"/>
    </source>
</evidence>
<reference evidence="12 13" key="1">
    <citation type="submission" date="2013-02" db="EMBL/GenBank/DDBJ databases">
        <title>Genome sequence of Candida maltosa Xu316, a potential industrial strain for xylitol and ethanol production.</title>
        <authorList>
            <person name="Yu J."/>
            <person name="Wang Q."/>
            <person name="Geng X."/>
            <person name="Bao W."/>
            <person name="He P."/>
            <person name="Cai J."/>
        </authorList>
    </citation>
    <scope>NUCLEOTIDE SEQUENCE [LARGE SCALE GENOMIC DNA]</scope>
    <source>
        <strain evidence="13">Xu316</strain>
    </source>
</reference>